<evidence type="ECO:0000313" key="1">
    <source>
        <dbReference type="EMBL" id="CAG8558096.1"/>
    </source>
</evidence>
<organism evidence="1 2">
    <name type="scientific">Dentiscutata heterogama</name>
    <dbReference type="NCBI Taxonomy" id="1316150"/>
    <lineage>
        <taxon>Eukaryota</taxon>
        <taxon>Fungi</taxon>
        <taxon>Fungi incertae sedis</taxon>
        <taxon>Mucoromycota</taxon>
        <taxon>Glomeromycotina</taxon>
        <taxon>Glomeromycetes</taxon>
        <taxon>Diversisporales</taxon>
        <taxon>Gigasporaceae</taxon>
        <taxon>Dentiscutata</taxon>
    </lineage>
</organism>
<name>A0ACA9LZG6_9GLOM</name>
<evidence type="ECO:0000313" key="2">
    <source>
        <dbReference type="Proteomes" id="UP000789702"/>
    </source>
</evidence>
<accession>A0ACA9LZG6</accession>
<reference evidence="1" key="1">
    <citation type="submission" date="2021-06" db="EMBL/GenBank/DDBJ databases">
        <authorList>
            <person name="Kallberg Y."/>
            <person name="Tangrot J."/>
            <person name="Rosling A."/>
        </authorList>
    </citation>
    <scope>NUCLEOTIDE SEQUENCE</scope>
    <source>
        <strain evidence="1">IL203A</strain>
    </source>
</reference>
<feature type="non-terminal residue" evidence="1">
    <location>
        <position position="123"/>
    </location>
</feature>
<keyword evidence="2" id="KW-1185">Reference proteome</keyword>
<sequence length="123" mass="14116">MSLLEKWYLKFDREENDLEVEEEDSDEMEDLDLEQIKPNRSSLKSNESMQVDNSDNGLKETELGNADDSIPTLTTATLEKLQEAITQSYSLRSLQKLLLAFRAAAHINDGEEKRYSYKINDPA</sequence>
<dbReference type="EMBL" id="CAJVPU010006210">
    <property type="protein sequence ID" value="CAG8558096.1"/>
    <property type="molecule type" value="Genomic_DNA"/>
</dbReference>
<comment type="caution">
    <text evidence="1">The sequence shown here is derived from an EMBL/GenBank/DDBJ whole genome shotgun (WGS) entry which is preliminary data.</text>
</comment>
<gene>
    <name evidence="1" type="ORF">DHETER_LOCUS5522</name>
</gene>
<dbReference type="Proteomes" id="UP000789702">
    <property type="component" value="Unassembled WGS sequence"/>
</dbReference>
<proteinExistence type="predicted"/>
<protein>
    <submittedName>
        <fullName evidence="1">13308_t:CDS:1</fullName>
    </submittedName>
</protein>